<dbReference type="Proteomes" id="UP000198287">
    <property type="component" value="Unassembled WGS sequence"/>
</dbReference>
<dbReference type="PANTHER" id="PTHR43806">
    <property type="entry name" value="PEPTIDASE S8"/>
    <property type="match status" value="1"/>
</dbReference>
<feature type="signal peptide" evidence="6">
    <location>
        <begin position="1"/>
        <end position="19"/>
    </location>
</feature>
<evidence type="ECO:0000256" key="1">
    <source>
        <dbReference type="ARBA" id="ARBA00011073"/>
    </source>
</evidence>
<accession>A0A226DIT6</accession>
<dbReference type="InterPro" id="IPR000209">
    <property type="entry name" value="Peptidase_S8/S53_dom"/>
</dbReference>
<keyword evidence="3 5" id="KW-0378">Hydrolase</keyword>
<evidence type="ECO:0000313" key="9">
    <source>
        <dbReference type="Proteomes" id="UP000198287"/>
    </source>
</evidence>
<feature type="active site" description="Charge relay system" evidence="5">
    <location>
        <position position="181"/>
    </location>
</feature>
<comment type="similarity">
    <text evidence="1 5">Belongs to the peptidase S8 family.</text>
</comment>
<keyword evidence="6" id="KW-0732">Signal</keyword>
<evidence type="ECO:0000259" key="7">
    <source>
        <dbReference type="Pfam" id="PF00082"/>
    </source>
</evidence>
<proteinExistence type="inferred from homology"/>
<comment type="caution">
    <text evidence="8">The sequence shown here is derived from an EMBL/GenBank/DDBJ whole genome shotgun (WGS) entry which is preliminary data.</text>
</comment>
<dbReference type="SUPFAM" id="SSF52743">
    <property type="entry name" value="Subtilisin-like"/>
    <property type="match status" value="1"/>
</dbReference>
<dbReference type="GO" id="GO:0006508">
    <property type="term" value="P:proteolysis"/>
    <property type="evidence" value="ECO:0007669"/>
    <property type="project" value="UniProtKB-KW"/>
</dbReference>
<dbReference type="PROSITE" id="PS00138">
    <property type="entry name" value="SUBTILASE_SER"/>
    <property type="match status" value="1"/>
</dbReference>
<dbReference type="InterPro" id="IPR015500">
    <property type="entry name" value="Peptidase_S8_subtilisin-rel"/>
</dbReference>
<dbReference type="Pfam" id="PF00082">
    <property type="entry name" value="Peptidase_S8"/>
    <property type="match status" value="1"/>
</dbReference>
<feature type="active site" description="Charge relay system" evidence="5">
    <location>
        <position position="218"/>
    </location>
</feature>
<evidence type="ECO:0000256" key="3">
    <source>
        <dbReference type="ARBA" id="ARBA00022801"/>
    </source>
</evidence>
<dbReference type="InterPro" id="IPR023828">
    <property type="entry name" value="Peptidase_S8_Ser-AS"/>
</dbReference>
<feature type="active site" description="Charge relay system" evidence="5">
    <location>
        <position position="392"/>
    </location>
</feature>
<keyword evidence="4 5" id="KW-0720">Serine protease</keyword>
<dbReference type="OrthoDB" id="1740355at2759"/>
<keyword evidence="9" id="KW-1185">Reference proteome</keyword>
<dbReference type="PANTHER" id="PTHR43806:SF67">
    <property type="entry name" value="EGF-LIKE DOMAIN-CONTAINING PROTEIN"/>
    <property type="match status" value="1"/>
</dbReference>
<organism evidence="8 9">
    <name type="scientific">Folsomia candida</name>
    <name type="common">Springtail</name>
    <dbReference type="NCBI Taxonomy" id="158441"/>
    <lineage>
        <taxon>Eukaryota</taxon>
        <taxon>Metazoa</taxon>
        <taxon>Ecdysozoa</taxon>
        <taxon>Arthropoda</taxon>
        <taxon>Hexapoda</taxon>
        <taxon>Collembola</taxon>
        <taxon>Entomobryomorpha</taxon>
        <taxon>Isotomoidea</taxon>
        <taxon>Isotomidae</taxon>
        <taxon>Proisotominae</taxon>
        <taxon>Folsomia</taxon>
    </lineage>
</organism>
<dbReference type="InterPro" id="IPR050131">
    <property type="entry name" value="Peptidase_S8_subtilisin-like"/>
</dbReference>
<evidence type="ECO:0000256" key="5">
    <source>
        <dbReference type="PROSITE-ProRule" id="PRU01240"/>
    </source>
</evidence>
<dbReference type="EMBL" id="LNIX01000019">
    <property type="protein sequence ID" value="OXA44597.1"/>
    <property type="molecule type" value="Genomic_DNA"/>
</dbReference>
<dbReference type="OMA" id="WAGCTIS"/>
<evidence type="ECO:0000256" key="6">
    <source>
        <dbReference type="SAM" id="SignalP"/>
    </source>
</evidence>
<dbReference type="PROSITE" id="PS51257">
    <property type="entry name" value="PROKAR_LIPOPROTEIN"/>
    <property type="match status" value="1"/>
</dbReference>
<evidence type="ECO:0000256" key="4">
    <source>
        <dbReference type="ARBA" id="ARBA00022825"/>
    </source>
</evidence>
<dbReference type="GO" id="GO:0004252">
    <property type="term" value="F:serine-type endopeptidase activity"/>
    <property type="evidence" value="ECO:0007669"/>
    <property type="project" value="UniProtKB-UniRule"/>
</dbReference>
<dbReference type="PROSITE" id="PS51892">
    <property type="entry name" value="SUBTILASE"/>
    <property type="match status" value="1"/>
</dbReference>
<protein>
    <submittedName>
        <fullName evidence="8">Bacillopeptidase F</fullName>
    </submittedName>
</protein>
<name>A0A226DIT6_FOLCA</name>
<reference evidence="8 9" key="1">
    <citation type="submission" date="2015-12" db="EMBL/GenBank/DDBJ databases">
        <title>The genome of Folsomia candida.</title>
        <authorList>
            <person name="Faddeeva A."/>
            <person name="Derks M.F."/>
            <person name="Anvar Y."/>
            <person name="Smit S."/>
            <person name="Van Straalen N."/>
            <person name="Roelofs D."/>
        </authorList>
    </citation>
    <scope>NUCLEOTIDE SEQUENCE [LARGE SCALE GENOMIC DNA]</scope>
    <source>
        <strain evidence="8 9">VU population</strain>
        <tissue evidence="8">Whole body</tissue>
    </source>
</reference>
<dbReference type="PRINTS" id="PR00723">
    <property type="entry name" value="SUBTILISIN"/>
</dbReference>
<sequence length="467" mass="49575">MAILRILLLVVVTTSSAWAGCTISKDVKGTSTVVFTLSPTPTEVINQLGMSNMLSPVALIDKLQSYSDTANSLMKTVTDKMKALNPFGSLLPIPECRYYWISNQLFCDNVNSAIIAPICGMFTTITNVTNPISLPLPQLDSIPLTCENDLDGRPWGLEKIQAPETWALGYNGTGVVVANIDTGVRYTHVELRDNMRPFFNWFDPYNFSTNVPSDTNGHGSHTMGTMVGKNVGVAPGATWIACRGCGTASCDNEQLLACGQFLSCPDNKTQSCSTRPDVINNSWGGGIGNTFYLGVLSVWKAMGISFFFSSGNSGPACSTVMSPADSNYTKYGHLSVGSTACNDKIASYSSTGPSQAADYMAGLGVQIVVPGSNVRSAWNTSDTAYNTISGTSMASPHSTGAGAVILSKNKALTPEQVYAAMMSTAYRDPAITNSAAYCTSSSADLSGYPNNVYGYGRVNLLEAVKVV</sequence>
<gene>
    <name evidence="8" type="ORF">Fcan01_20582</name>
</gene>
<feature type="chain" id="PRO_5012691614" evidence="6">
    <location>
        <begin position="20"/>
        <end position="467"/>
    </location>
</feature>
<evidence type="ECO:0000313" key="8">
    <source>
        <dbReference type="EMBL" id="OXA44597.1"/>
    </source>
</evidence>
<keyword evidence="2 5" id="KW-0645">Protease</keyword>
<evidence type="ECO:0000256" key="2">
    <source>
        <dbReference type="ARBA" id="ARBA00022670"/>
    </source>
</evidence>
<dbReference type="InterPro" id="IPR036852">
    <property type="entry name" value="Peptidase_S8/S53_dom_sf"/>
</dbReference>
<dbReference type="Gene3D" id="3.40.50.200">
    <property type="entry name" value="Peptidase S8/S53 domain"/>
    <property type="match status" value="1"/>
</dbReference>
<dbReference type="AlphaFoldDB" id="A0A226DIT6"/>
<feature type="domain" description="Peptidase S8/S53" evidence="7">
    <location>
        <begin position="172"/>
        <end position="456"/>
    </location>
</feature>